<evidence type="ECO:0000256" key="4">
    <source>
        <dbReference type="PROSITE-ProRule" id="PRU00207"/>
    </source>
</evidence>
<comment type="caution">
    <text evidence="6">The sequence shown here is derived from an EMBL/GenBank/DDBJ whole genome shotgun (WGS) entry which is preliminary data.</text>
</comment>
<feature type="domain" description="TRAF-type" evidence="5">
    <location>
        <begin position="820"/>
        <end position="852"/>
    </location>
</feature>
<evidence type="ECO:0000313" key="7">
    <source>
        <dbReference type="Proteomes" id="UP001321473"/>
    </source>
</evidence>
<keyword evidence="3 4" id="KW-0862">Zinc</keyword>
<reference evidence="6 7" key="1">
    <citation type="journal article" date="2023" name="Arcadia Sci">
        <title>De novo assembly of a long-read Amblyomma americanum tick genome.</title>
        <authorList>
            <person name="Chou S."/>
            <person name="Poskanzer K.E."/>
            <person name="Rollins M."/>
            <person name="Thuy-Boun P.S."/>
        </authorList>
    </citation>
    <scope>NUCLEOTIDE SEQUENCE [LARGE SCALE GENOMIC DNA]</scope>
    <source>
        <strain evidence="6">F_SG_1</strain>
        <tissue evidence="6">Salivary glands</tissue>
    </source>
</reference>
<dbReference type="EMBL" id="JARKHS020034518">
    <property type="protein sequence ID" value="KAK8758070.1"/>
    <property type="molecule type" value="Genomic_DNA"/>
</dbReference>
<dbReference type="PANTHER" id="PTHR10131:SF138">
    <property type="entry name" value="RE66324P"/>
    <property type="match status" value="1"/>
</dbReference>
<dbReference type="InterPro" id="IPR013083">
    <property type="entry name" value="Znf_RING/FYVE/PHD"/>
</dbReference>
<keyword evidence="2 4" id="KW-0863">Zinc-finger</keyword>
<dbReference type="GO" id="GO:0009898">
    <property type="term" value="C:cytoplasmic side of plasma membrane"/>
    <property type="evidence" value="ECO:0007669"/>
    <property type="project" value="TreeGrafter"/>
</dbReference>
<dbReference type="InterPro" id="IPR017907">
    <property type="entry name" value="Znf_RING_CS"/>
</dbReference>
<sequence>MLACRHLLCQSCYDGVGAKRRHCPLDKEPFQEDDVAWTTIGRESVLNRKVRCWNAEHGCDAEGVASAMLEHFTNACQFHAVRCPRCSEQVLHRGIVEHLECDCDPSRLQEQPLGDNFVNAFMEVKGTLAKILEENAALRTKMDSFEDRLRTETSGAFAAQPTSIADAVTAALERKFSELTTGAEAALAEDHHEVTAEVRHALADIQQSTKKKISEECERNVPSLEDRVVKGFCGERTLEEAGSSLSEITGTKKQAASVEDEAKALKLLAVASLSIRSDILSKSVPYDWTIDDWNGFCTKSSDRLEYFTGNDGRPSYHYGYLVVPRLCFDDGLRVWLRVYIIEGLFDKFLKWPIEKKSCYDGFGGKRSHCPLDKEPFQEDDVAWTTIGRESVLNRKVRCWNAEHGCDAEGVASAMLEHFTNACQFHAVRCPRCSEEVLHRDIAEHRESDCVSSRPQEQPLGDNIAKAFAEVKEALGKILEGNAAVRRKLDSFEDRLRPEAGSTFATQSISTADAATVALENSIPVLRAQAEANLPEYRAVRAALNKLSEENGTLHTKLDLLEEHLDMENAMATLSTMVSDALSTAVLKTAAVCRAETEAALDKRWGQVTTEIKQAMAGNARAVKEVISRECQRNVLGLKASIVEALRGDRMLADAGASSSETAKKLTETVDDEVKAMELLVVASLSSTNDFLNKSVPYEWTIEDWTEFCTKAPLSAQYFTGNDGRPSYHYGYLIVPSVCSACGFVPSTVATLPCRHFLCQSCYDRSAGKHGHCPLDMEPVKDENVVWSSTSKDSVLGRKVRCWNAGNGCEVEDAASAILEHFGNACEFHAASCPRCGDKMPHRDVPNHLESGCTPSSSREQPLGDNLVNAVLEVKGALGKLAKENARLHTKLDSFQEHFVVGRSAVALPTTSADTGTAIVDISSASRAATEAAIAKEVSSQVKQAVACTEEAIKKAVSEECDRQIQAFREKIPEAAAGGQKVVDAAFAFVEELAKKQALKEKGETRPMELLAAVSLCMTSDVLALSLPYSWTITNWDEFCEKKDASREYFTSIQGKASYHLGYLIVPELCYSKPADMIWFRVHVLRGLFDKLLKWPMDKKLQ</sequence>
<dbReference type="GO" id="GO:0008270">
    <property type="term" value="F:zinc ion binding"/>
    <property type="evidence" value="ECO:0007669"/>
    <property type="project" value="UniProtKB-KW"/>
</dbReference>
<evidence type="ECO:0000256" key="1">
    <source>
        <dbReference type="ARBA" id="ARBA00022723"/>
    </source>
</evidence>
<dbReference type="GO" id="GO:0043122">
    <property type="term" value="P:regulation of canonical NF-kappaB signal transduction"/>
    <property type="evidence" value="ECO:0007669"/>
    <property type="project" value="TreeGrafter"/>
</dbReference>
<gene>
    <name evidence="6" type="ORF">V5799_004298</name>
</gene>
<dbReference type="Proteomes" id="UP001321473">
    <property type="component" value="Unassembled WGS sequence"/>
</dbReference>
<evidence type="ECO:0000259" key="5">
    <source>
        <dbReference type="PROSITE" id="PS50145"/>
    </source>
</evidence>
<protein>
    <recommendedName>
        <fullName evidence="5">TRAF-type domain-containing protein</fullName>
    </recommendedName>
</protein>
<accession>A0AAQ4D6I0</accession>
<feature type="non-terminal residue" evidence="6">
    <location>
        <position position="1101"/>
    </location>
</feature>
<organism evidence="6 7">
    <name type="scientific">Amblyomma americanum</name>
    <name type="common">Lone star tick</name>
    <dbReference type="NCBI Taxonomy" id="6943"/>
    <lineage>
        <taxon>Eukaryota</taxon>
        <taxon>Metazoa</taxon>
        <taxon>Ecdysozoa</taxon>
        <taxon>Arthropoda</taxon>
        <taxon>Chelicerata</taxon>
        <taxon>Arachnida</taxon>
        <taxon>Acari</taxon>
        <taxon>Parasitiformes</taxon>
        <taxon>Ixodida</taxon>
        <taxon>Ixodoidea</taxon>
        <taxon>Ixodidae</taxon>
        <taxon>Amblyomminae</taxon>
        <taxon>Amblyomma</taxon>
    </lineage>
</organism>
<dbReference type="GO" id="GO:0005164">
    <property type="term" value="F:tumor necrosis factor receptor binding"/>
    <property type="evidence" value="ECO:0007669"/>
    <property type="project" value="TreeGrafter"/>
</dbReference>
<dbReference type="PANTHER" id="PTHR10131">
    <property type="entry name" value="TNF RECEPTOR ASSOCIATED FACTOR"/>
    <property type="match status" value="1"/>
</dbReference>
<name>A0AAQ4D6I0_AMBAM</name>
<dbReference type="PROSITE" id="PS00518">
    <property type="entry name" value="ZF_RING_1"/>
    <property type="match status" value="2"/>
</dbReference>
<dbReference type="PROSITE" id="PS50145">
    <property type="entry name" value="ZF_TRAF"/>
    <property type="match status" value="1"/>
</dbReference>
<dbReference type="SUPFAM" id="SSF57850">
    <property type="entry name" value="RING/U-box"/>
    <property type="match status" value="1"/>
</dbReference>
<proteinExistence type="predicted"/>
<keyword evidence="7" id="KW-1185">Reference proteome</keyword>
<feature type="zinc finger region" description="TRAF-type" evidence="4">
    <location>
        <begin position="820"/>
        <end position="852"/>
    </location>
</feature>
<evidence type="ECO:0000256" key="2">
    <source>
        <dbReference type="ARBA" id="ARBA00022771"/>
    </source>
</evidence>
<evidence type="ECO:0000256" key="3">
    <source>
        <dbReference type="ARBA" id="ARBA00022833"/>
    </source>
</evidence>
<keyword evidence="1 4" id="KW-0479">Metal-binding</keyword>
<dbReference type="SUPFAM" id="SSF49599">
    <property type="entry name" value="TRAF domain-like"/>
    <property type="match status" value="3"/>
</dbReference>
<dbReference type="Gene3D" id="3.30.40.10">
    <property type="entry name" value="Zinc/RING finger domain, C3HC4 (zinc finger)"/>
    <property type="match status" value="3"/>
</dbReference>
<dbReference type="InterPro" id="IPR001293">
    <property type="entry name" value="Znf_TRAF"/>
</dbReference>
<evidence type="ECO:0000313" key="6">
    <source>
        <dbReference type="EMBL" id="KAK8758070.1"/>
    </source>
</evidence>
<dbReference type="Pfam" id="PF13920">
    <property type="entry name" value="zf-C3HC4_3"/>
    <property type="match status" value="1"/>
</dbReference>
<dbReference type="AlphaFoldDB" id="A0AAQ4D6I0"/>